<comment type="caution">
    <text evidence="1">The sequence shown here is derived from an EMBL/GenBank/DDBJ whole genome shotgun (WGS) entry which is preliminary data.</text>
</comment>
<dbReference type="Proteomes" id="UP000616499">
    <property type="component" value="Unassembled WGS sequence"/>
</dbReference>
<evidence type="ECO:0000313" key="1">
    <source>
        <dbReference type="EMBL" id="GGM26096.1"/>
    </source>
</evidence>
<gene>
    <name evidence="1" type="ORF">GCM10009425_41040</name>
</gene>
<protein>
    <submittedName>
        <fullName evidence="1">Uncharacterized protein</fullName>
    </submittedName>
</protein>
<reference evidence="2" key="1">
    <citation type="journal article" date="2019" name="Int. J. Syst. Evol. Microbiol.">
        <title>The Global Catalogue of Microorganisms (GCM) 10K type strain sequencing project: providing services to taxonomists for standard genome sequencing and annotation.</title>
        <authorList>
            <consortium name="The Broad Institute Genomics Platform"/>
            <consortium name="The Broad Institute Genome Sequencing Center for Infectious Disease"/>
            <person name="Wu L."/>
            <person name="Ma J."/>
        </authorList>
    </citation>
    <scope>NUCLEOTIDE SEQUENCE [LARGE SCALE GENOMIC DNA]</scope>
    <source>
        <strain evidence="2">JCM 13501</strain>
    </source>
</reference>
<accession>A0ABQ2H364</accession>
<organism evidence="1 2">
    <name type="scientific">Pseudomonas asuensis</name>
    <dbReference type="NCBI Taxonomy" id="1825787"/>
    <lineage>
        <taxon>Bacteria</taxon>
        <taxon>Pseudomonadati</taxon>
        <taxon>Pseudomonadota</taxon>
        <taxon>Gammaproteobacteria</taxon>
        <taxon>Pseudomonadales</taxon>
        <taxon>Pseudomonadaceae</taxon>
        <taxon>Pseudomonas</taxon>
    </lineage>
</organism>
<proteinExistence type="predicted"/>
<name>A0ABQ2H364_9PSED</name>
<keyword evidence="2" id="KW-1185">Reference proteome</keyword>
<evidence type="ECO:0000313" key="2">
    <source>
        <dbReference type="Proteomes" id="UP000616499"/>
    </source>
</evidence>
<sequence>MKKMIKKPFALITDIGRKAHLTLLQMHGSLLARAEKWNQNPRERAIYKTSAAFTLVGLTLSNSAHADGFADMFNISAEQGDQIKESAGKLFAAAGFGGAGVGGYNWWRKGKEGEQSQIKGGQIIWPLVGGAALGATGFMLIKAGETVGIASSEQGALPQ</sequence>
<dbReference type="EMBL" id="BMNW01000011">
    <property type="protein sequence ID" value="GGM26096.1"/>
    <property type="molecule type" value="Genomic_DNA"/>
</dbReference>
<dbReference type="RefSeq" id="WP_188867998.1">
    <property type="nucleotide sequence ID" value="NZ_BMNW01000011.1"/>
</dbReference>